<reference evidence="2 3" key="1">
    <citation type="submission" date="2018-06" db="EMBL/GenBank/DDBJ databases">
        <title>Comparative genomics of Brasilonema spp. strains.</title>
        <authorList>
            <person name="Alvarenga D.O."/>
            <person name="Fiore M.F."/>
            <person name="Varani A.M."/>
        </authorList>
    </citation>
    <scope>NUCLEOTIDE SEQUENCE [LARGE SCALE GENOMIC DNA]</scope>
    <source>
        <strain evidence="2 3">SPC951</strain>
    </source>
</reference>
<organism evidence="2 3">
    <name type="scientific">Brasilonema bromeliae SPC951</name>
    <dbReference type="NCBI Taxonomy" id="385972"/>
    <lineage>
        <taxon>Bacteria</taxon>
        <taxon>Bacillati</taxon>
        <taxon>Cyanobacteriota</taxon>
        <taxon>Cyanophyceae</taxon>
        <taxon>Nostocales</taxon>
        <taxon>Scytonemataceae</taxon>
        <taxon>Brasilonema</taxon>
        <taxon>Bromeliae group (in: Brasilonema)</taxon>
    </lineage>
</organism>
<gene>
    <name evidence="2" type="ORF">DP116_14340</name>
</gene>
<dbReference type="EMBL" id="QMEB01000102">
    <property type="protein sequence ID" value="NMG20573.1"/>
    <property type="molecule type" value="Genomic_DNA"/>
</dbReference>
<sequence>MQEDKLNNPETKTNNSADDEKSHIEAASKFIQETSIEKMHEIAEAARLKKLMEPPKWVYPIDD</sequence>
<comment type="caution">
    <text evidence="2">The sequence shown here is derived from an EMBL/GenBank/DDBJ whole genome shotgun (WGS) entry which is preliminary data.</text>
</comment>
<keyword evidence="3" id="KW-1185">Reference proteome</keyword>
<dbReference type="RefSeq" id="WP_169155835.1">
    <property type="nucleotide sequence ID" value="NZ_CAWPJE010000085.1"/>
</dbReference>
<protein>
    <submittedName>
        <fullName evidence="2">Uncharacterized protein</fullName>
    </submittedName>
</protein>
<dbReference type="Proteomes" id="UP000718564">
    <property type="component" value="Unassembled WGS sequence"/>
</dbReference>
<accession>A0ABX1P978</accession>
<evidence type="ECO:0000313" key="3">
    <source>
        <dbReference type="Proteomes" id="UP000718564"/>
    </source>
</evidence>
<evidence type="ECO:0000256" key="1">
    <source>
        <dbReference type="SAM" id="MobiDB-lite"/>
    </source>
</evidence>
<feature type="region of interest" description="Disordered" evidence="1">
    <location>
        <begin position="1"/>
        <end position="25"/>
    </location>
</feature>
<proteinExistence type="predicted"/>
<evidence type="ECO:0000313" key="2">
    <source>
        <dbReference type="EMBL" id="NMG20573.1"/>
    </source>
</evidence>
<name>A0ABX1P978_9CYAN</name>